<dbReference type="PANTHER" id="PTHR42743">
    <property type="entry name" value="AMINO-ACID AMINOTRANSFERASE"/>
    <property type="match status" value="1"/>
</dbReference>
<evidence type="ECO:0000313" key="2">
    <source>
        <dbReference type="EMBL" id="KIY50440.1"/>
    </source>
</evidence>
<keyword evidence="3" id="KW-1185">Reference proteome</keyword>
<dbReference type="InterPro" id="IPR043132">
    <property type="entry name" value="BCAT-like_C"/>
</dbReference>
<sequence>MSVDAPSYDLLTSTRFDPLLLTLRWNNDVYGSSPYLLLPFHYDRLRKASALHGWRTAQASLSYPSFKAACDAVVAEQRSNPGSPVALKLRITLSREGELHVTASPVAPLTSDPTHAALLKVTDNPRLFGKVLDLRIDTQSSSTSSLFTSTKTTYRPVYDAARVRACIQDGENMDVLMYNERGDITETSICNIAFSRGGRWVTPPLSSGCVPGVLRRWLVEQGRVTQAPVRKDDVCIGEYVLLFNSVRGCRFSKVRSVDAVACT</sequence>
<dbReference type="Gene3D" id="3.30.470.10">
    <property type="match status" value="1"/>
</dbReference>
<evidence type="ECO:0000256" key="1">
    <source>
        <dbReference type="ARBA" id="ARBA00009320"/>
    </source>
</evidence>
<dbReference type="Gene3D" id="3.20.10.10">
    <property type="entry name" value="D-amino Acid Aminotransferase, subunit A, domain 2"/>
    <property type="match status" value="1"/>
</dbReference>
<dbReference type="OrthoDB" id="64220at2759"/>
<keyword evidence="2" id="KW-0032">Aminotransferase</keyword>
<dbReference type="SUPFAM" id="SSF56752">
    <property type="entry name" value="D-aminoacid aminotransferase-like PLP-dependent enzymes"/>
    <property type="match status" value="1"/>
</dbReference>
<dbReference type="Proteomes" id="UP000054144">
    <property type="component" value="Unassembled WGS sequence"/>
</dbReference>
<dbReference type="EMBL" id="KN881675">
    <property type="protein sequence ID" value="KIY50440.1"/>
    <property type="molecule type" value="Genomic_DNA"/>
</dbReference>
<organism evidence="2 3">
    <name type="scientific">Fistulina hepatica ATCC 64428</name>
    <dbReference type="NCBI Taxonomy" id="1128425"/>
    <lineage>
        <taxon>Eukaryota</taxon>
        <taxon>Fungi</taxon>
        <taxon>Dikarya</taxon>
        <taxon>Basidiomycota</taxon>
        <taxon>Agaricomycotina</taxon>
        <taxon>Agaricomycetes</taxon>
        <taxon>Agaricomycetidae</taxon>
        <taxon>Agaricales</taxon>
        <taxon>Fistulinaceae</taxon>
        <taxon>Fistulina</taxon>
    </lineage>
</organism>
<dbReference type="InterPro" id="IPR036038">
    <property type="entry name" value="Aminotransferase-like"/>
</dbReference>
<name>A0A0D7AJD4_9AGAR</name>
<comment type="similarity">
    <text evidence="1">Belongs to the class-IV pyridoxal-phosphate-dependent aminotransferase family.</text>
</comment>
<dbReference type="AlphaFoldDB" id="A0A0D7AJD4"/>
<dbReference type="InterPro" id="IPR050571">
    <property type="entry name" value="Class-IV_PLP-Dep_Aminotrnsfr"/>
</dbReference>
<reference evidence="2 3" key="1">
    <citation type="journal article" date="2015" name="Fungal Genet. Biol.">
        <title>Evolution of novel wood decay mechanisms in Agaricales revealed by the genome sequences of Fistulina hepatica and Cylindrobasidium torrendii.</title>
        <authorList>
            <person name="Floudas D."/>
            <person name="Held B.W."/>
            <person name="Riley R."/>
            <person name="Nagy L.G."/>
            <person name="Koehler G."/>
            <person name="Ransdell A.S."/>
            <person name="Younus H."/>
            <person name="Chow J."/>
            <person name="Chiniquy J."/>
            <person name="Lipzen A."/>
            <person name="Tritt A."/>
            <person name="Sun H."/>
            <person name="Haridas S."/>
            <person name="LaButti K."/>
            <person name="Ohm R.A."/>
            <person name="Kues U."/>
            <person name="Blanchette R.A."/>
            <person name="Grigoriev I.V."/>
            <person name="Minto R.E."/>
            <person name="Hibbett D.S."/>
        </authorList>
    </citation>
    <scope>NUCLEOTIDE SEQUENCE [LARGE SCALE GENOMIC DNA]</scope>
    <source>
        <strain evidence="2 3">ATCC 64428</strain>
    </source>
</reference>
<dbReference type="GO" id="GO:0046394">
    <property type="term" value="P:carboxylic acid biosynthetic process"/>
    <property type="evidence" value="ECO:0007669"/>
    <property type="project" value="UniProtKB-ARBA"/>
</dbReference>
<keyword evidence="2" id="KW-0808">Transferase</keyword>
<protein>
    <submittedName>
        <fullName evidence="2">D-aminoacid aminotransferase-like PLP-dependent enzyme</fullName>
    </submittedName>
</protein>
<dbReference type="InterPro" id="IPR043131">
    <property type="entry name" value="BCAT-like_N"/>
</dbReference>
<dbReference type="InterPro" id="IPR001544">
    <property type="entry name" value="Aminotrans_IV"/>
</dbReference>
<gene>
    <name evidence="2" type="ORF">FISHEDRAFT_39324</name>
</gene>
<dbReference type="PANTHER" id="PTHR42743:SF11">
    <property type="entry name" value="AMINODEOXYCHORISMATE LYASE"/>
    <property type="match status" value="1"/>
</dbReference>
<dbReference type="Pfam" id="PF01063">
    <property type="entry name" value="Aminotran_4"/>
    <property type="match status" value="1"/>
</dbReference>
<proteinExistence type="inferred from homology"/>
<accession>A0A0D7AJD4</accession>
<evidence type="ECO:0000313" key="3">
    <source>
        <dbReference type="Proteomes" id="UP000054144"/>
    </source>
</evidence>
<dbReference type="GO" id="GO:0008483">
    <property type="term" value="F:transaminase activity"/>
    <property type="evidence" value="ECO:0007669"/>
    <property type="project" value="UniProtKB-KW"/>
</dbReference>